<dbReference type="SUPFAM" id="SSF55895">
    <property type="entry name" value="Ribonuclease Rh-like"/>
    <property type="match status" value="1"/>
</dbReference>
<evidence type="ECO:0000256" key="3">
    <source>
        <dbReference type="SAM" id="SignalP"/>
    </source>
</evidence>
<name>A0A9W7NHG2_9PROT</name>
<reference evidence="4 5" key="1">
    <citation type="submission" date="2018-07" db="EMBL/GenBank/DDBJ databases">
        <title>Genome sequence of Azospirillum sp. ATCC 49961.</title>
        <authorList>
            <person name="Sant'Anna F.H."/>
            <person name="Baldani J.I."/>
            <person name="Zilli J.E."/>
            <person name="Reis V.M."/>
            <person name="Hartmann A."/>
            <person name="Cruz L."/>
            <person name="de Souza E.M."/>
            <person name="de Oliveira Pedrosa F."/>
            <person name="Passaglia L.M.P."/>
        </authorList>
    </citation>
    <scope>NUCLEOTIDE SEQUENCE [LARGE SCALE GENOMIC DNA]</scope>
    <source>
        <strain evidence="4 5">ATCC 49961</strain>
    </source>
</reference>
<feature type="signal peptide" evidence="3">
    <location>
        <begin position="1"/>
        <end position="24"/>
    </location>
</feature>
<sequence length="217" mass="23420">MKTVLSAIAAALIALATMTGTSWAQRKAEPGTFDYYVLSLSWSPTHCAKEQGGADPDQCGVERKFGFIVHGLWPQYTNGGYPATCTRDRSVPKAVVDATMPVMPSVGLIVHQWTKHGTCSGLPVTDYFAQVRTAFGKVKIPEALQSPKPDLSIPATQVERLFVQANPGLEPESVALVCSKRDVAEVRLCLSKELAFIPCGAKVVDRCRRDAMLTAAP</sequence>
<dbReference type="GO" id="GO:0006401">
    <property type="term" value="P:RNA catabolic process"/>
    <property type="evidence" value="ECO:0007669"/>
    <property type="project" value="UniProtKB-ARBA"/>
</dbReference>
<dbReference type="PANTHER" id="PTHR11240:SF22">
    <property type="entry name" value="RIBONUCLEASE T2"/>
    <property type="match status" value="1"/>
</dbReference>
<dbReference type="InterPro" id="IPR036430">
    <property type="entry name" value="RNase_T2-like_sf"/>
</dbReference>
<dbReference type="OrthoDB" id="4720638at2"/>
<dbReference type="PANTHER" id="PTHR11240">
    <property type="entry name" value="RIBONUCLEASE T2"/>
    <property type="match status" value="1"/>
</dbReference>
<evidence type="ECO:0000313" key="5">
    <source>
        <dbReference type="Proteomes" id="UP000480854"/>
    </source>
</evidence>
<dbReference type="InterPro" id="IPR018188">
    <property type="entry name" value="RNase_T2_His_AS_1"/>
</dbReference>
<comment type="caution">
    <text evidence="4">The sequence shown here is derived from an EMBL/GenBank/DDBJ whole genome shotgun (WGS) entry which is preliminary data.</text>
</comment>
<dbReference type="Gene3D" id="3.90.730.10">
    <property type="entry name" value="Ribonuclease T2-like"/>
    <property type="match status" value="1"/>
</dbReference>
<evidence type="ECO:0000313" key="4">
    <source>
        <dbReference type="EMBL" id="KAA0678774.1"/>
    </source>
</evidence>
<dbReference type="InterPro" id="IPR001568">
    <property type="entry name" value="RNase_T2-like"/>
</dbReference>
<dbReference type="Pfam" id="PF00445">
    <property type="entry name" value="Ribonuclease_T2"/>
    <property type="match status" value="1"/>
</dbReference>
<dbReference type="EMBL" id="QOKW01000015">
    <property type="protein sequence ID" value="KAA0678774.1"/>
    <property type="molecule type" value="Genomic_DNA"/>
</dbReference>
<keyword evidence="3" id="KW-0732">Signal</keyword>
<evidence type="ECO:0000256" key="2">
    <source>
        <dbReference type="RuleBase" id="RU004328"/>
    </source>
</evidence>
<dbReference type="Proteomes" id="UP000480854">
    <property type="component" value="Unassembled WGS sequence"/>
</dbReference>
<organism evidence="4 5">
    <name type="scientific">Roseomonas genomospecies 6</name>
    <dbReference type="NCBI Taxonomy" id="214106"/>
    <lineage>
        <taxon>Bacteria</taxon>
        <taxon>Pseudomonadati</taxon>
        <taxon>Pseudomonadota</taxon>
        <taxon>Alphaproteobacteria</taxon>
        <taxon>Acetobacterales</taxon>
        <taxon>Roseomonadaceae</taxon>
        <taxon>Roseomonas</taxon>
    </lineage>
</organism>
<keyword evidence="5" id="KW-1185">Reference proteome</keyword>
<dbReference type="InterPro" id="IPR033130">
    <property type="entry name" value="RNase_T2_His_AS_2"/>
</dbReference>
<comment type="similarity">
    <text evidence="1 2">Belongs to the RNase T2 family.</text>
</comment>
<dbReference type="PROSITE" id="PS00531">
    <property type="entry name" value="RNASE_T2_2"/>
    <property type="match status" value="1"/>
</dbReference>
<accession>A0A9W7NHG2</accession>
<protein>
    <submittedName>
        <fullName evidence="4">Ribonuclease T</fullName>
    </submittedName>
</protein>
<feature type="chain" id="PRO_5040989176" evidence="3">
    <location>
        <begin position="25"/>
        <end position="217"/>
    </location>
</feature>
<dbReference type="GO" id="GO:0003723">
    <property type="term" value="F:RNA binding"/>
    <property type="evidence" value="ECO:0007669"/>
    <property type="project" value="InterPro"/>
</dbReference>
<dbReference type="GO" id="GO:0033897">
    <property type="term" value="F:ribonuclease T2 activity"/>
    <property type="evidence" value="ECO:0007669"/>
    <property type="project" value="InterPro"/>
</dbReference>
<dbReference type="InterPro" id="IPR039378">
    <property type="entry name" value="RNase_T2_prok"/>
</dbReference>
<dbReference type="CDD" id="cd01062">
    <property type="entry name" value="RNase_T2_prok"/>
    <property type="match status" value="1"/>
</dbReference>
<dbReference type="AlphaFoldDB" id="A0A9W7NHG2"/>
<gene>
    <name evidence="4" type="ORF">DS843_18645</name>
</gene>
<dbReference type="PROSITE" id="PS00530">
    <property type="entry name" value="RNASE_T2_1"/>
    <property type="match status" value="1"/>
</dbReference>
<proteinExistence type="inferred from homology"/>
<dbReference type="RefSeq" id="WP_149470366.1">
    <property type="nucleotide sequence ID" value="NZ_QOKW01000015.1"/>
</dbReference>
<evidence type="ECO:0000256" key="1">
    <source>
        <dbReference type="ARBA" id="ARBA00007469"/>
    </source>
</evidence>